<reference evidence="8" key="1">
    <citation type="journal article" date="2013" name="Lancet">
        <title>First case of E anophelis outbreak in an intensive-care unit.</title>
        <authorList>
            <person name="Teo J."/>
            <person name="Tan S.Y."/>
            <person name="Tay M."/>
            <person name="Ding Y."/>
            <person name="Kjelleberg S."/>
            <person name="Givskov M."/>
            <person name="Lin R.T."/>
            <person name="Yang L."/>
        </authorList>
    </citation>
    <scope>NUCLEOTIDE SEQUENCE [LARGE SCALE GENOMIC DNA]</scope>
    <source>
        <strain evidence="8">NUHP1</strain>
    </source>
</reference>
<dbReference type="HOGENOM" id="CLU_022359_0_0_10"/>
<evidence type="ECO:0000256" key="6">
    <source>
        <dbReference type="RuleBase" id="RU003355"/>
    </source>
</evidence>
<evidence type="ECO:0000256" key="2">
    <source>
        <dbReference type="ARBA" id="ARBA00022670"/>
    </source>
</evidence>
<dbReference type="Gene3D" id="3.40.50.200">
    <property type="entry name" value="Peptidase S8/S53 domain"/>
    <property type="match status" value="2"/>
</dbReference>
<reference evidence="8" key="2">
    <citation type="journal article" date="2015" name="Genome Biol. Evol.">
        <title>Complete Genome Sequence and Transcriptomic Analysis of the Novel Pathogen Elizabethkingia anophelis in Response to Oxidative Stress.</title>
        <authorList>
            <person name="Li Y."/>
            <person name="Liu Y."/>
            <person name="Chew S.C."/>
            <person name="Tay M."/>
            <person name="Salido M.M."/>
            <person name="Teo J."/>
            <person name="Lauro F.M."/>
            <person name="Givskov M."/>
            <person name="Yang L."/>
        </authorList>
    </citation>
    <scope>NUCLEOTIDE SEQUENCE</scope>
    <source>
        <strain evidence="8">NUHP1</strain>
    </source>
</reference>
<feature type="active site" description="Charge relay system" evidence="5">
    <location>
        <position position="71"/>
    </location>
</feature>
<keyword evidence="2 5" id="KW-0645">Protease</keyword>
<organism evidence="8 9">
    <name type="scientific">Elizabethkingia anophelis NUHP1</name>
    <dbReference type="NCBI Taxonomy" id="1338011"/>
    <lineage>
        <taxon>Bacteria</taxon>
        <taxon>Pseudomonadati</taxon>
        <taxon>Bacteroidota</taxon>
        <taxon>Flavobacteriia</taxon>
        <taxon>Flavobacteriales</taxon>
        <taxon>Weeksellaceae</taxon>
        <taxon>Elizabethkingia</taxon>
    </lineage>
</organism>
<dbReference type="EMBL" id="CP007547">
    <property type="protein sequence ID" value="AIL45219.1"/>
    <property type="molecule type" value="Genomic_DNA"/>
</dbReference>
<feature type="domain" description="Peptidase S8/S53" evidence="7">
    <location>
        <begin position="64"/>
        <end position="510"/>
    </location>
</feature>
<dbReference type="PRINTS" id="PR00723">
    <property type="entry name" value="SUBTILISIN"/>
</dbReference>
<evidence type="ECO:0000259" key="7">
    <source>
        <dbReference type="Pfam" id="PF00082"/>
    </source>
</evidence>
<dbReference type="STRING" id="1338011.BD94_1444"/>
<keyword evidence="4 5" id="KW-0720">Serine protease</keyword>
<dbReference type="GO" id="GO:0006508">
    <property type="term" value="P:proteolysis"/>
    <property type="evidence" value="ECO:0007669"/>
    <property type="project" value="UniProtKB-KW"/>
</dbReference>
<dbReference type="InterPro" id="IPR022398">
    <property type="entry name" value="Peptidase_S8_His-AS"/>
</dbReference>
<gene>
    <name evidence="8" type="ORF">BD94_1444</name>
</gene>
<dbReference type="SUPFAM" id="SSF52743">
    <property type="entry name" value="Subtilisin-like"/>
    <property type="match status" value="1"/>
</dbReference>
<protein>
    <submittedName>
        <fullName evidence="8">Protease</fullName>
    </submittedName>
</protein>
<feature type="active site" description="Charge relay system" evidence="5">
    <location>
        <position position="297"/>
    </location>
</feature>
<keyword evidence="3 5" id="KW-0378">Hydrolase</keyword>
<dbReference type="PANTHER" id="PTHR43399:SF4">
    <property type="entry name" value="CELL WALL-ASSOCIATED PROTEASE"/>
    <property type="match status" value="1"/>
</dbReference>
<evidence type="ECO:0000256" key="1">
    <source>
        <dbReference type="ARBA" id="ARBA00011073"/>
    </source>
</evidence>
<proteinExistence type="inferred from homology"/>
<dbReference type="InterPro" id="IPR023828">
    <property type="entry name" value="Peptidase_S8_Ser-AS"/>
</dbReference>
<evidence type="ECO:0000256" key="4">
    <source>
        <dbReference type="ARBA" id="ARBA00022825"/>
    </source>
</evidence>
<name>A0A077EGC8_9FLAO</name>
<comment type="similarity">
    <text evidence="1 5 6">Belongs to the peptidase S8 family.</text>
</comment>
<dbReference type="PROSITE" id="PS00137">
    <property type="entry name" value="SUBTILASE_HIS"/>
    <property type="match status" value="1"/>
</dbReference>
<evidence type="ECO:0000313" key="9">
    <source>
        <dbReference type="Proteomes" id="UP000028933"/>
    </source>
</evidence>
<evidence type="ECO:0000256" key="3">
    <source>
        <dbReference type="ARBA" id="ARBA00022801"/>
    </source>
</evidence>
<accession>A0A077EGC8</accession>
<dbReference type="PROSITE" id="PS51892">
    <property type="entry name" value="SUBTILASE"/>
    <property type="match status" value="1"/>
</dbReference>
<dbReference type="KEGG" id="eao:BD94_1444"/>
<dbReference type="Pfam" id="PF00082">
    <property type="entry name" value="Peptidase_S8"/>
    <property type="match status" value="1"/>
</dbReference>
<dbReference type="InterPro" id="IPR015500">
    <property type="entry name" value="Peptidase_S8_subtilisin-rel"/>
</dbReference>
<dbReference type="InterPro" id="IPR036852">
    <property type="entry name" value="Peptidase_S8/S53_dom_sf"/>
</dbReference>
<dbReference type="eggNOG" id="COG1404">
    <property type="taxonomic scope" value="Bacteria"/>
</dbReference>
<dbReference type="PANTHER" id="PTHR43399">
    <property type="entry name" value="SUBTILISIN-RELATED"/>
    <property type="match status" value="1"/>
</dbReference>
<evidence type="ECO:0000313" key="8">
    <source>
        <dbReference type="EMBL" id="AIL45219.1"/>
    </source>
</evidence>
<dbReference type="PROSITE" id="PS00136">
    <property type="entry name" value="SUBTILASE_ASP"/>
    <property type="match status" value="1"/>
</dbReference>
<evidence type="ECO:0000256" key="5">
    <source>
        <dbReference type="PROSITE-ProRule" id="PRU01240"/>
    </source>
</evidence>
<sequence length="560" mass="61603">MRKFFISAAFLTAFTFGFSQETSDKQNKDLETWYHKDFATTKVYGVNTEKAYKFLESKGLKPQTIIVGVLDSGVEVDHPGLIKNMWVNTKEIPGNGIDDDGNGYVDDIHGWNFQGGKNGDVDVDTQEVTRVIQKYKPLFEGADSVANKANQAKMPAEFDLYMKSKDIYTAKNGEAQQYYVFYMELKNRIPAIVGLLGGKALTPENVKAIVPKDGLEANYVSILDNMTKDGDLAGKSGSDLQKVFSEQIEEGIKHYKVQATKQFNLNYDPRSIVGDNYNDINETKYGNNHYEGPDAEHGTHVSGIIAGLPNGKEVQYGVASRVAKIMTVRAVPDGDERDKDVANAIRYAVDNGAKVLNMSFGKPVSPGKDKVWEAFKYAQDKGVLLVKAAGNENEDISEHVAYPTNFKDPADEKPFVNNVIVVGASTNDNSKLRASFSNYNQKMVDIFAPGEKIYSTVPDGKYKYLQGTSMASPVVAGAAAVLLAYMPTLTPAQIIEAIVKTANKSTADAGIEGRKVNNTFNYMSRSGGVMDLYKAAEYAYNNFYTSGKKLPVKSKTKVKK</sequence>
<dbReference type="InterPro" id="IPR023827">
    <property type="entry name" value="Peptidase_S8_Asp-AS"/>
</dbReference>
<dbReference type="GO" id="GO:0004252">
    <property type="term" value="F:serine-type endopeptidase activity"/>
    <property type="evidence" value="ECO:0007669"/>
    <property type="project" value="UniProtKB-UniRule"/>
</dbReference>
<feature type="active site" description="Charge relay system" evidence="5">
    <location>
        <position position="469"/>
    </location>
</feature>
<dbReference type="PROSITE" id="PS00138">
    <property type="entry name" value="SUBTILASE_SER"/>
    <property type="match status" value="1"/>
</dbReference>
<dbReference type="Proteomes" id="UP000028933">
    <property type="component" value="Chromosome"/>
</dbReference>
<dbReference type="AlphaFoldDB" id="A0A077EGC8"/>
<dbReference type="InterPro" id="IPR000209">
    <property type="entry name" value="Peptidase_S8/S53_dom"/>
</dbReference>
<dbReference type="RefSeq" id="WP_024565000.1">
    <property type="nucleotide sequence ID" value="NZ_CP007547.1"/>
</dbReference>
<dbReference type="InterPro" id="IPR051048">
    <property type="entry name" value="Peptidase_S8/S53_subtilisin"/>
</dbReference>